<feature type="compositionally biased region" description="Basic and acidic residues" evidence="7">
    <location>
        <begin position="876"/>
        <end position="887"/>
    </location>
</feature>
<dbReference type="SMART" id="SM00088">
    <property type="entry name" value="PINT"/>
    <property type="match status" value="1"/>
</dbReference>
<evidence type="ECO:0000256" key="5">
    <source>
        <dbReference type="ARBA" id="ARBA00022917"/>
    </source>
</evidence>
<dbReference type="InterPro" id="IPR000717">
    <property type="entry name" value="PCI_dom"/>
</dbReference>
<dbReference type="OrthoDB" id="18884at2759"/>
<dbReference type="STRING" id="5217.A0A4Q1BT35"/>
<name>A0A4Q1BT35_TREME</name>
<evidence type="ECO:0000256" key="4">
    <source>
        <dbReference type="ARBA" id="ARBA00022884"/>
    </source>
</evidence>
<dbReference type="InParanoid" id="A0A4Q1BT35"/>
<feature type="region of interest" description="Disordered" evidence="7">
    <location>
        <begin position="762"/>
        <end position="953"/>
    </location>
</feature>
<feature type="coiled-coil region" evidence="6">
    <location>
        <begin position="517"/>
        <end position="648"/>
    </location>
</feature>
<keyword evidence="10" id="KW-1185">Reference proteome</keyword>
<dbReference type="HAMAP" id="MF_03000">
    <property type="entry name" value="eIF3a"/>
    <property type="match status" value="1"/>
</dbReference>
<sequence length="953" mass="107468">MPPIYVKPENALKRSEELLALGTPQAEQQAFENLTEVFHSKRFKQTAVSTLEPIVMRFLDFCVRYHSKQLAKDGLLTFKNTAQTTNIPSIEKVITHLIDKAETKLAEAMKQAETEVAALPATSDNDDLPLQPSALLLDTFIDSAGDRERIERRLIAPAQKFCWDAYDIALDVAKGNDRLEIVYQNIAYRAFEFCKTHQRKNDFRRLCEQRLRKDLSNAAKYAHQQHSINLSDPETFTRHLDTRFLQLETAVQLELWQEAFRSVEDIHGLVAGRKVAKPSMMATYYEKLTQIFKAEGGKQTAVFHAAAWSRYYQSAERAGTVTDKAAGCVLLSALAVPLGAVETKQRLVSLLNLPKMPTREALVSDAAAKHLRRVPPTIRQLYQIIEVDFQPLKACSNLAPLLSTLSAEYEPYLPALRDVVLSRLLQELSQVYDTVSLSHILSLVKPFDGTAWATDMPALEKFLMSACRQGDIDATVDHGAQSISFVAPNSDTNRLSDLAVCLYNTIQYLNPPTSSRAEAFAAAIEAAEEDKKQAAHRRQIVVKRRELMEEAKLRRDKEESTARAERARSLAEENARRLKELEQANAKAQLQETIEASRREEARKLAETLAARSGFKVDLKAVEDLDTNEIVQLQVEQFAKEKREMTEKMRIVGKRLDHYERALRKVERPLVGVDYERQKEEDRVEHEKGVQQARETAIATHKEALETKERLSRMLPDYLVVRQAVESKRDAEFQKARMSAQRKVEEEKAKFKAQVLKRRAEEKQRREEELREAEEAERLALEREETERVALAERQEAEERAKEEARVKAEAEAERKRKAAEEREAQRAKDLELIRRQQEREREAEERRNRGLRTGSPSVAPTAAPTVTPTQVRPGTWREREAAKKAEGTSGSATASPVAPASPAAGAPGGTNGPTDGATGVYKPGMWRGRGRGGGMAPPSEGRTPSGRGGERW</sequence>
<evidence type="ECO:0000313" key="10">
    <source>
        <dbReference type="Proteomes" id="UP000289152"/>
    </source>
</evidence>
<dbReference type="EMBL" id="SDIL01000011">
    <property type="protein sequence ID" value="RXK41138.1"/>
    <property type="molecule type" value="Genomic_DNA"/>
</dbReference>
<comment type="similarity">
    <text evidence="6">Belongs to the eIF-3 subunit A family.</text>
</comment>
<dbReference type="Gene3D" id="4.10.860.10">
    <property type="entry name" value="UVR domain"/>
    <property type="match status" value="1"/>
</dbReference>
<keyword evidence="5 6" id="KW-0648">Protein biosynthesis</keyword>
<dbReference type="GO" id="GO:0016282">
    <property type="term" value="C:eukaryotic 43S preinitiation complex"/>
    <property type="evidence" value="ECO:0007669"/>
    <property type="project" value="UniProtKB-UniRule"/>
</dbReference>
<dbReference type="VEuPathDB" id="FungiDB:TREMEDRAFT_74192"/>
<dbReference type="PANTHER" id="PTHR14005">
    <property type="entry name" value="EUKARYOTIC TRANSLATION INITIATION FACTOR 3, THETA SUBUNIT"/>
    <property type="match status" value="1"/>
</dbReference>
<dbReference type="InterPro" id="IPR054711">
    <property type="entry name" value="eIF3a_PCI_TPR-like"/>
</dbReference>
<dbReference type="FunFam" id="4.10.860.10:FF:000001">
    <property type="entry name" value="Eukaryotic translation initiation factor 3 subunit A"/>
    <property type="match status" value="1"/>
</dbReference>
<keyword evidence="6" id="KW-0175">Coiled coil</keyword>
<reference evidence="9 10" key="1">
    <citation type="submission" date="2016-06" db="EMBL/GenBank/DDBJ databases">
        <title>Evolution of pathogenesis and genome organization in the Tremellales.</title>
        <authorList>
            <person name="Cuomo C."/>
            <person name="Litvintseva A."/>
            <person name="Heitman J."/>
            <person name="Chen Y."/>
            <person name="Sun S."/>
            <person name="Springer D."/>
            <person name="Dromer F."/>
            <person name="Young S."/>
            <person name="Zeng Q."/>
            <person name="Chapman S."/>
            <person name="Gujja S."/>
            <person name="Saif S."/>
            <person name="Birren B."/>
        </authorList>
    </citation>
    <scope>NUCLEOTIDE SEQUENCE [LARGE SCALE GENOMIC DNA]</scope>
    <source>
        <strain evidence="9 10">ATCC 28783</strain>
    </source>
</reference>
<dbReference type="AlphaFoldDB" id="A0A4Q1BT35"/>
<keyword evidence="2 6" id="KW-0963">Cytoplasm</keyword>
<evidence type="ECO:0000313" key="9">
    <source>
        <dbReference type="EMBL" id="RXK41138.1"/>
    </source>
</evidence>
<feature type="domain" description="PCI" evidence="8">
    <location>
        <begin position="314"/>
        <end position="490"/>
    </location>
</feature>
<dbReference type="Gene3D" id="1.25.40.860">
    <property type="match status" value="1"/>
</dbReference>
<evidence type="ECO:0000256" key="7">
    <source>
        <dbReference type="SAM" id="MobiDB-lite"/>
    </source>
</evidence>
<evidence type="ECO:0000256" key="2">
    <source>
        <dbReference type="ARBA" id="ARBA00022490"/>
    </source>
</evidence>
<dbReference type="Proteomes" id="UP000289152">
    <property type="component" value="Unassembled WGS sequence"/>
</dbReference>
<dbReference type="GO" id="GO:0003729">
    <property type="term" value="F:mRNA binding"/>
    <property type="evidence" value="ECO:0007669"/>
    <property type="project" value="TreeGrafter"/>
</dbReference>
<keyword evidence="3 6" id="KW-0396">Initiation factor</keyword>
<keyword evidence="4 6" id="KW-0694">RNA-binding</keyword>
<comment type="subcellular location">
    <subcellularLocation>
        <location evidence="1 6">Cytoplasm</location>
    </subcellularLocation>
</comment>
<proteinExistence type="inferred from homology"/>
<comment type="caution">
    <text evidence="9">The sequence shown here is derived from an EMBL/GenBank/DDBJ whole genome shotgun (WGS) entry which is preliminary data.</text>
</comment>
<evidence type="ECO:0000256" key="3">
    <source>
        <dbReference type="ARBA" id="ARBA00022540"/>
    </source>
</evidence>
<dbReference type="Pfam" id="PF22591">
    <property type="entry name" value="eIF3a_PCI_TPR-like"/>
    <property type="match status" value="1"/>
</dbReference>
<dbReference type="GO" id="GO:0043614">
    <property type="term" value="C:multi-eIF complex"/>
    <property type="evidence" value="ECO:0007669"/>
    <property type="project" value="TreeGrafter"/>
</dbReference>
<feature type="compositionally biased region" description="Low complexity" evidence="7">
    <location>
        <begin position="852"/>
        <end position="870"/>
    </location>
</feature>
<dbReference type="PANTHER" id="PTHR14005:SF0">
    <property type="entry name" value="EUKARYOTIC TRANSLATION INITIATION FACTOR 3 SUBUNIT A"/>
    <property type="match status" value="1"/>
</dbReference>
<organism evidence="9 10">
    <name type="scientific">Tremella mesenterica</name>
    <name type="common">Jelly fungus</name>
    <dbReference type="NCBI Taxonomy" id="5217"/>
    <lineage>
        <taxon>Eukaryota</taxon>
        <taxon>Fungi</taxon>
        <taxon>Dikarya</taxon>
        <taxon>Basidiomycota</taxon>
        <taxon>Agaricomycotina</taxon>
        <taxon>Tremellomycetes</taxon>
        <taxon>Tremellales</taxon>
        <taxon>Tremellaceae</taxon>
        <taxon>Tremella</taxon>
    </lineage>
</organism>
<evidence type="ECO:0000256" key="1">
    <source>
        <dbReference type="ARBA" id="ARBA00004496"/>
    </source>
</evidence>
<dbReference type="FunCoup" id="A0A4Q1BT35">
    <property type="interactions" value="649"/>
</dbReference>
<feature type="compositionally biased region" description="Low complexity" evidence="7">
    <location>
        <begin position="888"/>
        <end position="906"/>
    </location>
</feature>
<feature type="compositionally biased region" description="Basic and acidic residues" evidence="7">
    <location>
        <begin position="776"/>
        <end position="849"/>
    </location>
</feature>
<dbReference type="GO" id="GO:0002188">
    <property type="term" value="P:translation reinitiation"/>
    <property type="evidence" value="ECO:0007669"/>
    <property type="project" value="TreeGrafter"/>
</dbReference>
<dbReference type="GO" id="GO:0071541">
    <property type="term" value="C:eukaryotic translation initiation factor 3 complex, eIF3m"/>
    <property type="evidence" value="ECO:0007669"/>
    <property type="project" value="TreeGrafter"/>
</dbReference>
<dbReference type="GO" id="GO:0003743">
    <property type="term" value="F:translation initiation factor activity"/>
    <property type="evidence" value="ECO:0007669"/>
    <property type="project" value="UniProtKB-UniRule"/>
</dbReference>
<dbReference type="InterPro" id="IPR027512">
    <property type="entry name" value="EIF3A"/>
</dbReference>
<dbReference type="PROSITE" id="PS50250">
    <property type="entry name" value="PCI"/>
    <property type="match status" value="1"/>
</dbReference>
<protein>
    <recommendedName>
        <fullName evidence="6">Eukaryotic translation initiation factor 3 subunit A</fullName>
        <shortName evidence="6">eIF3a</shortName>
    </recommendedName>
    <alternativeName>
        <fullName evidence="6">Eukaryotic translation initiation factor 3 110 kDa subunit homolog</fullName>
        <shortName evidence="6">eIF3 p110</shortName>
    </alternativeName>
    <alternativeName>
        <fullName evidence="6">Translation initiation factor eIF3, p110 subunit homolog</fullName>
    </alternativeName>
</protein>
<accession>A0A4Q1BT35</accession>
<comment type="function">
    <text evidence="6">RNA-binding component of the eukaryotic translation initiation factor 3 (eIF-3) complex, which is involved in protein synthesis of a specialized repertoire of mRNAs and, together with other initiation factors, stimulates binding of mRNA and methionyl-tRNAi to the 40S ribosome. The eIF-3 complex specifically targets and initiates translation of a subset of mRNAs involved in cell proliferation.</text>
</comment>
<dbReference type="GO" id="GO:0001732">
    <property type="term" value="P:formation of cytoplasmic translation initiation complex"/>
    <property type="evidence" value="ECO:0007669"/>
    <property type="project" value="UniProtKB-UniRule"/>
</dbReference>
<evidence type="ECO:0000259" key="8">
    <source>
        <dbReference type="PROSITE" id="PS50250"/>
    </source>
</evidence>
<dbReference type="GO" id="GO:0033290">
    <property type="term" value="C:eukaryotic 48S preinitiation complex"/>
    <property type="evidence" value="ECO:0007669"/>
    <property type="project" value="UniProtKB-UniRule"/>
</dbReference>
<evidence type="ECO:0000256" key="6">
    <source>
        <dbReference type="HAMAP-Rule" id="MF_03000"/>
    </source>
</evidence>
<gene>
    <name evidence="6" type="primary">TIF32</name>
    <name evidence="9" type="ORF">M231_01541</name>
</gene>
<dbReference type="GO" id="GO:0071540">
    <property type="term" value="C:eukaryotic translation initiation factor 3 complex, eIF3e"/>
    <property type="evidence" value="ECO:0007669"/>
    <property type="project" value="TreeGrafter"/>
</dbReference>
<dbReference type="Pfam" id="PF01399">
    <property type="entry name" value="PCI"/>
    <property type="match status" value="1"/>
</dbReference>
<comment type="subunit">
    <text evidence="6">Component of the eukaryotic translation initiation factor 3 (eIF-3) complex.</text>
</comment>